<dbReference type="InterPro" id="IPR016461">
    <property type="entry name" value="COMT-like"/>
</dbReference>
<name>A0ABD1AUJ6_CARAN</name>
<organism evidence="5 6">
    <name type="scientific">Cardamine amara subsp. amara</name>
    <dbReference type="NCBI Taxonomy" id="228776"/>
    <lineage>
        <taxon>Eukaryota</taxon>
        <taxon>Viridiplantae</taxon>
        <taxon>Streptophyta</taxon>
        <taxon>Embryophyta</taxon>
        <taxon>Tracheophyta</taxon>
        <taxon>Spermatophyta</taxon>
        <taxon>Magnoliopsida</taxon>
        <taxon>eudicotyledons</taxon>
        <taxon>Gunneridae</taxon>
        <taxon>Pentapetalae</taxon>
        <taxon>rosids</taxon>
        <taxon>malvids</taxon>
        <taxon>Brassicales</taxon>
        <taxon>Brassicaceae</taxon>
        <taxon>Cardamineae</taxon>
        <taxon>Cardamine</taxon>
    </lineage>
</organism>
<dbReference type="AlphaFoldDB" id="A0ABD1AUJ6"/>
<reference evidence="5 6" key="1">
    <citation type="submission" date="2024-04" db="EMBL/GenBank/DDBJ databases">
        <title>Genome assembly C_amara_ONT_v2.</title>
        <authorList>
            <person name="Yant L."/>
            <person name="Moore C."/>
            <person name="Slenker M."/>
        </authorList>
    </citation>
    <scope>NUCLEOTIDE SEQUENCE [LARGE SCALE GENOMIC DNA]</scope>
    <source>
        <tissue evidence="5">Leaf</tissue>
    </source>
</reference>
<dbReference type="Gene3D" id="3.40.50.150">
    <property type="entry name" value="Vaccinia Virus protein VP39"/>
    <property type="match status" value="1"/>
</dbReference>
<feature type="domain" description="O-methyltransferase C-terminal" evidence="4">
    <location>
        <begin position="1"/>
        <end position="55"/>
    </location>
</feature>
<evidence type="ECO:0000313" key="5">
    <source>
        <dbReference type="EMBL" id="KAL1210418.1"/>
    </source>
</evidence>
<keyword evidence="3" id="KW-0949">S-adenosyl-L-methionine</keyword>
<dbReference type="EMBL" id="JBANAX010000394">
    <property type="protein sequence ID" value="KAL1210418.1"/>
    <property type="molecule type" value="Genomic_DNA"/>
</dbReference>
<keyword evidence="2" id="KW-0808">Transferase</keyword>
<dbReference type="PANTHER" id="PTHR11746">
    <property type="entry name" value="O-METHYLTRANSFERASE"/>
    <property type="match status" value="1"/>
</dbReference>
<comment type="caution">
    <text evidence="5">The sequence shown here is derived from an EMBL/GenBank/DDBJ whole genome shotgun (WGS) entry which is preliminary data.</text>
</comment>
<keyword evidence="6" id="KW-1185">Reference proteome</keyword>
<evidence type="ECO:0000256" key="3">
    <source>
        <dbReference type="ARBA" id="ARBA00022691"/>
    </source>
</evidence>
<evidence type="ECO:0000256" key="1">
    <source>
        <dbReference type="ARBA" id="ARBA00022603"/>
    </source>
</evidence>
<protein>
    <submittedName>
        <fullName evidence="5">Indole glucosinolate O-methyltransferase 3</fullName>
    </submittedName>
</protein>
<dbReference type="InterPro" id="IPR029063">
    <property type="entry name" value="SAM-dependent_MTases_sf"/>
</dbReference>
<evidence type="ECO:0000256" key="2">
    <source>
        <dbReference type="ARBA" id="ARBA00022679"/>
    </source>
</evidence>
<dbReference type="SUPFAM" id="SSF53335">
    <property type="entry name" value="S-adenosyl-L-methionine-dependent methyltransferases"/>
    <property type="match status" value="1"/>
</dbReference>
<keyword evidence="1" id="KW-0489">Methyltransferase</keyword>
<gene>
    <name evidence="5" type="ORF">V5N11_006748</name>
</gene>
<evidence type="ECO:0000313" key="6">
    <source>
        <dbReference type="Proteomes" id="UP001558713"/>
    </source>
</evidence>
<dbReference type="Pfam" id="PF00891">
    <property type="entry name" value="Methyltransf_2"/>
    <property type="match status" value="1"/>
</dbReference>
<dbReference type="PROSITE" id="PS51683">
    <property type="entry name" value="SAM_OMT_II"/>
    <property type="match status" value="1"/>
</dbReference>
<dbReference type="GO" id="GO:0032259">
    <property type="term" value="P:methylation"/>
    <property type="evidence" value="ECO:0007669"/>
    <property type="project" value="UniProtKB-KW"/>
</dbReference>
<dbReference type="InterPro" id="IPR001077">
    <property type="entry name" value="COMT_C"/>
</dbReference>
<accession>A0ABD1AUJ6</accession>
<dbReference type="GO" id="GO:0008168">
    <property type="term" value="F:methyltransferase activity"/>
    <property type="evidence" value="ECO:0007669"/>
    <property type="project" value="UniProtKB-KW"/>
</dbReference>
<evidence type="ECO:0000259" key="4">
    <source>
        <dbReference type="Pfam" id="PF00891"/>
    </source>
</evidence>
<dbReference type="Proteomes" id="UP001558713">
    <property type="component" value="Unassembled WGS sequence"/>
</dbReference>
<sequence>MFIEVPKGDAMLMKRILHDWNDEDCVKILTNCWKSLPKKGKVIIVDLITPAEPKSYDLFSNIVFANILCARFD</sequence>
<proteinExistence type="predicted"/>